<dbReference type="PRINTS" id="PR00463">
    <property type="entry name" value="EP450I"/>
</dbReference>
<dbReference type="EMBL" id="KV426275">
    <property type="protein sequence ID" value="KZV83368.1"/>
    <property type="molecule type" value="Genomic_DNA"/>
</dbReference>
<name>A0A165CXK7_EXIGL</name>
<dbReference type="Proteomes" id="UP000077266">
    <property type="component" value="Unassembled WGS sequence"/>
</dbReference>
<evidence type="ECO:0000256" key="10">
    <source>
        <dbReference type="RuleBase" id="RU000461"/>
    </source>
</evidence>
<evidence type="ECO:0000256" key="7">
    <source>
        <dbReference type="ARBA" id="ARBA00023004"/>
    </source>
</evidence>
<dbReference type="InterPro" id="IPR050364">
    <property type="entry name" value="Cytochrome_P450_fung"/>
</dbReference>
<evidence type="ECO:0000256" key="9">
    <source>
        <dbReference type="PIRSR" id="PIRSR602401-1"/>
    </source>
</evidence>
<feature type="non-terminal residue" evidence="11">
    <location>
        <position position="1"/>
    </location>
</feature>
<gene>
    <name evidence="11" type="ORF">EXIGLDRAFT_625742</name>
</gene>
<evidence type="ECO:0000256" key="3">
    <source>
        <dbReference type="ARBA" id="ARBA00010617"/>
    </source>
</evidence>
<feature type="binding site" description="axial binding residue" evidence="9">
    <location>
        <position position="233"/>
    </location>
    <ligand>
        <name>heme</name>
        <dbReference type="ChEBI" id="CHEBI:30413"/>
    </ligand>
    <ligandPart>
        <name>Fe</name>
        <dbReference type="ChEBI" id="CHEBI:18248"/>
    </ligandPart>
</feature>
<evidence type="ECO:0000256" key="4">
    <source>
        <dbReference type="ARBA" id="ARBA00022617"/>
    </source>
</evidence>
<keyword evidence="6 10" id="KW-0560">Oxidoreductase</keyword>
<proteinExistence type="inferred from homology"/>
<comment type="similarity">
    <text evidence="3 10">Belongs to the cytochrome P450 family.</text>
</comment>
<dbReference type="InterPro" id="IPR002401">
    <property type="entry name" value="Cyt_P450_E_grp-I"/>
</dbReference>
<dbReference type="InterPro" id="IPR036396">
    <property type="entry name" value="Cyt_P450_sf"/>
</dbReference>
<dbReference type="PANTHER" id="PTHR46300:SF12">
    <property type="entry name" value="P450, PUTATIVE (EUROFUNG)-RELATED"/>
    <property type="match status" value="1"/>
</dbReference>
<dbReference type="PANTHER" id="PTHR46300">
    <property type="entry name" value="P450, PUTATIVE (EUROFUNG)-RELATED-RELATED"/>
    <property type="match status" value="1"/>
</dbReference>
<dbReference type="GO" id="GO:0020037">
    <property type="term" value="F:heme binding"/>
    <property type="evidence" value="ECO:0007669"/>
    <property type="project" value="InterPro"/>
</dbReference>
<dbReference type="GO" id="GO:0016705">
    <property type="term" value="F:oxidoreductase activity, acting on paired donors, with incorporation or reduction of molecular oxygen"/>
    <property type="evidence" value="ECO:0007669"/>
    <property type="project" value="InterPro"/>
</dbReference>
<evidence type="ECO:0000256" key="1">
    <source>
        <dbReference type="ARBA" id="ARBA00001971"/>
    </source>
</evidence>
<evidence type="ECO:0000256" key="2">
    <source>
        <dbReference type="ARBA" id="ARBA00005179"/>
    </source>
</evidence>
<keyword evidence="7 9" id="KW-0408">Iron</keyword>
<dbReference type="STRING" id="1314781.A0A165CXK7"/>
<keyword evidence="5 9" id="KW-0479">Metal-binding</keyword>
<keyword evidence="12" id="KW-1185">Reference proteome</keyword>
<evidence type="ECO:0000256" key="8">
    <source>
        <dbReference type="ARBA" id="ARBA00023033"/>
    </source>
</evidence>
<accession>A0A165CXK7</accession>
<evidence type="ECO:0000256" key="6">
    <source>
        <dbReference type="ARBA" id="ARBA00023002"/>
    </source>
</evidence>
<evidence type="ECO:0000313" key="12">
    <source>
        <dbReference type="Proteomes" id="UP000077266"/>
    </source>
</evidence>
<keyword evidence="8 10" id="KW-0503">Monooxygenase</keyword>
<keyword evidence="4 9" id="KW-0349">Heme</keyword>
<sequence>ACRSVCAVNYIPPWFPGAKFQRDAKQWKATQLRARDGPHAWAKQQIAAGTARRSMTSHLLEAGIDGAPLAEEVVANSAGMVYFAMNADTSVETMRAFFLAHALFPEHQITAQAELDAVCGGALPTLQDRFAGDGKKRMPFVEALCNKVVRHYPPLSLGVPHRLMQDDDYEGMLLRQNARIIPNQYAMLHDPSTYPNPDVFDPYCVLHPDGRLKTSEEVMDPRVVAFGFGRRICPGRHFVDDEEWLMIATVLYVFDVRLP</sequence>
<dbReference type="InParanoid" id="A0A165CXK7"/>
<dbReference type="Gene3D" id="1.10.630.10">
    <property type="entry name" value="Cytochrome P450"/>
    <property type="match status" value="1"/>
</dbReference>
<evidence type="ECO:0000313" key="11">
    <source>
        <dbReference type="EMBL" id="KZV83368.1"/>
    </source>
</evidence>
<dbReference type="SUPFAM" id="SSF48264">
    <property type="entry name" value="Cytochrome P450"/>
    <property type="match status" value="1"/>
</dbReference>
<dbReference type="GO" id="GO:0004497">
    <property type="term" value="F:monooxygenase activity"/>
    <property type="evidence" value="ECO:0007669"/>
    <property type="project" value="UniProtKB-KW"/>
</dbReference>
<dbReference type="AlphaFoldDB" id="A0A165CXK7"/>
<comment type="pathway">
    <text evidence="2">Secondary metabolite biosynthesis.</text>
</comment>
<dbReference type="InterPro" id="IPR017972">
    <property type="entry name" value="Cyt_P450_CS"/>
</dbReference>
<dbReference type="GO" id="GO:0005506">
    <property type="term" value="F:iron ion binding"/>
    <property type="evidence" value="ECO:0007669"/>
    <property type="project" value="InterPro"/>
</dbReference>
<organism evidence="11 12">
    <name type="scientific">Exidia glandulosa HHB12029</name>
    <dbReference type="NCBI Taxonomy" id="1314781"/>
    <lineage>
        <taxon>Eukaryota</taxon>
        <taxon>Fungi</taxon>
        <taxon>Dikarya</taxon>
        <taxon>Basidiomycota</taxon>
        <taxon>Agaricomycotina</taxon>
        <taxon>Agaricomycetes</taxon>
        <taxon>Auriculariales</taxon>
        <taxon>Exidiaceae</taxon>
        <taxon>Exidia</taxon>
    </lineage>
</organism>
<evidence type="ECO:0000256" key="5">
    <source>
        <dbReference type="ARBA" id="ARBA00022723"/>
    </source>
</evidence>
<comment type="cofactor">
    <cofactor evidence="1 9">
        <name>heme</name>
        <dbReference type="ChEBI" id="CHEBI:30413"/>
    </cofactor>
</comment>
<dbReference type="PROSITE" id="PS00086">
    <property type="entry name" value="CYTOCHROME_P450"/>
    <property type="match status" value="1"/>
</dbReference>
<dbReference type="InterPro" id="IPR001128">
    <property type="entry name" value="Cyt_P450"/>
</dbReference>
<dbReference type="OrthoDB" id="2789670at2759"/>
<reference evidence="11 12" key="1">
    <citation type="journal article" date="2016" name="Mol. Biol. Evol.">
        <title>Comparative Genomics of Early-Diverging Mushroom-Forming Fungi Provides Insights into the Origins of Lignocellulose Decay Capabilities.</title>
        <authorList>
            <person name="Nagy L.G."/>
            <person name="Riley R."/>
            <person name="Tritt A."/>
            <person name="Adam C."/>
            <person name="Daum C."/>
            <person name="Floudas D."/>
            <person name="Sun H."/>
            <person name="Yadav J.S."/>
            <person name="Pangilinan J."/>
            <person name="Larsson K.H."/>
            <person name="Matsuura K."/>
            <person name="Barry K."/>
            <person name="Labutti K."/>
            <person name="Kuo R."/>
            <person name="Ohm R.A."/>
            <person name="Bhattacharya S.S."/>
            <person name="Shirouzu T."/>
            <person name="Yoshinaga Y."/>
            <person name="Martin F.M."/>
            <person name="Grigoriev I.V."/>
            <person name="Hibbett D.S."/>
        </authorList>
    </citation>
    <scope>NUCLEOTIDE SEQUENCE [LARGE SCALE GENOMIC DNA]</scope>
    <source>
        <strain evidence="11 12">HHB12029</strain>
    </source>
</reference>
<dbReference type="Pfam" id="PF00067">
    <property type="entry name" value="p450"/>
    <property type="match status" value="1"/>
</dbReference>
<protein>
    <submittedName>
        <fullName evidence="11">Cytochrome P450</fullName>
    </submittedName>
</protein>